<dbReference type="EMBL" id="BRXZ01004515">
    <property type="protein sequence ID" value="GMH50386.1"/>
    <property type="molecule type" value="Genomic_DNA"/>
</dbReference>
<evidence type="ECO:0000259" key="1">
    <source>
        <dbReference type="Pfam" id="PF04909"/>
    </source>
</evidence>
<comment type="caution">
    <text evidence="2">The sequence shown here is derived from an EMBL/GenBank/DDBJ whole genome shotgun (WGS) entry which is preliminary data.</text>
</comment>
<dbReference type="OrthoDB" id="191270at2759"/>
<protein>
    <recommendedName>
        <fullName evidence="1">Amidohydrolase-related domain-containing protein</fullName>
    </recommendedName>
</protein>
<dbReference type="GO" id="GO:0016787">
    <property type="term" value="F:hydrolase activity"/>
    <property type="evidence" value="ECO:0007669"/>
    <property type="project" value="InterPro"/>
</dbReference>
<dbReference type="InterPro" id="IPR032466">
    <property type="entry name" value="Metal_Hydrolase"/>
</dbReference>
<organism evidence="2 3">
    <name type="scientific">Triparma retinervis</name>
    <dbReference type="NCBI Taxonomy" id="2557542"/>
    <lineage>
        <taxon>Eukaryota</taxon>
        <taxon>Sar</taxon>
        <taxon>Stramenopiles</taxon>
        <taxon>Ochrophyta</taxon>
        <taxon>Bolidophyceae</taxon>
        <taxon>Parmales</taxon>
        <taxon>Triparmaceae</taxon>
        <taxon>Triparma</taxon>
    </lineage>
</organism>
<keyword evidence="3" id="KW-1185">Reference proteome</keyword>
<reference evidence="2" key="1">
    <citation type="submission" date="2022-07" db="EMBL/GenBank/DDBJ databases">
        <title>Genome analysis of Parmales, a sister group of diatoms, reveals the evolutionary specialization of diatoms from phago-mixotrophs to photoautotrophs.</title>
        <authorList>
            <person name="Ban H."/>
            <person name="Sato S."/>
            <person name="Yoshikawa S."/>
            <person name="Kazumasa Y."/>
            <person name="Nakamura Y."/>
            <person name="Ichinomiya M."/>
            <person name="Saitoh K."/>
            <person name="Sato N."/>
            <person name="Blanc-Mathieu R."/>
            <person name="Endo H."/>
            <person name="Kuwata A."/>
            <person name="Ogata H."/>
        </authorList>
    </citation>
    <scope>NUCLEOTIDE SEQUENCE</scope>
</reference>
<dbReference type="Gene3D" id="3.20.20.140">
    <property type="entry name" value="Metal-dependent hydrolases"/>
    <property type="match status" value="1"/>
</dbReference>
<accession>A0A9W6ZDR3</accession>
<feature type="domain" description="Amidohydrolase-related" evidence="1">
    <location>
        <begin position="2"/>
        <end position="70"/>
    </location>
</feature>
<dbReference type="Proteomes" id="UP001165082">
    <property type="component" value="Unassembled WGS sequence"/>
</dbReference>
<dbReference type="InterPro" id="IPR006680">
    <property type="entry name" value="Amidohydro-rel"/>
</dbReference>
<evidence type="ECO:0000313" key="2">
    <source>
        <dbReference type="EMBL" id="GMH50386.1"/>
    </source>
</evidence>
<dbReference type="Pfam" id="PF04909">
    <property type="entry name" value="Amidohydro_2"/>
    <property type="match status" value="1"/>
</dbReference>
<proteinExistence type="predicted"/>
<feature type="non-terminal residue" evidence="2">
    <location>
        <position position="1"/>
    </location>
</feature>
<gene>
    <name evidence="2" type="ORF">TrRE_jg8431</name>
</gene>
<dbReference type="SUPFAM" id="SSF51556">
    <property type="entry name" value="Metallo-dependent hydrolases"/>
    <property type="match status" value="1"/>
</dbReference>
<sequence length="77" mass="8409">TPALKSVCELVGSDKLMYGTDNPFFPPKEGARSDAEWPSTSKNYDAIDGLVGEDIRNDIVWGNASRLLGIEPINKNN</sequence>
<name>A0A9W6ZDR3_9STRA</name>
<dbReference type="AlphaFoldDB" id="A0A9W6ZDR3"/>
<evidence type="ECO:0000313" key="3">
    <source>
        <dbReference type="Proteomes" id="UP001165082"/>
    </source>
</evidence>